<name>A0ABR7K9A5_9FIRM</name>
<gene>
    <name evidence="1" type="ORF">H8909_03390</name>
</gene>
<organism evidence="1 2">
    <name type="scientific">Catenibacterium faecis</name>
    <dbReference type="NCBI Taxonomy" id="2764323"/>
    <lineage>
        <taxon>Bacteria</taxon>
        <taxon>Bacillati</taxon>
        <taxon>Bacillota</taxon>
        <taxon>Erysipelotrichia</taxon>
        <taxon>Erysipelotrichales</taxon>
        <taxon>Coprobacillaceae</taxon>
        <taxon>Catenibacterium</taxon>
    </lineage>
</organism>
<sequence>MGRISTLFQTIKNLNKDRWVRKYNHHQRFFVDVDWYDTEEDYLNALRDDWKSEADPFDECDHYVDVTKYDNFEDYEKAVNICLEHLEWIEEVSRYGDFDIDPQKYKNEDTYLDALTKRIKEKYDPENEFYCIDPLDYDSPYEYQYEIDERIHWLELYDPNHQYPVDPSEFSDEENYVEAVNEWKDYVASLDEELDEEEALESDDMDDYRNKALKQMSRKRPNSVEYHLDNIVEVPQKENISDDDKKSWEDKHNFYNSFSSVDPTQYDRELDYLDDLRKQWKEYYDPSDMYDVDPKDYDNEEEYMEAIKQYIKSKYR</sequence>
<evidence type="ECO:0000313" key="1">
    <source>
        <dbReference type="EMBL" id="MBC6009295.1"/>
    </source>
</evidence>
<dbReference type="EMBL" id="JACRWG010000007">
    <property type="protein sequence ID" value="MBC6009295.1"/>
    <property type="molecule type" value="Genomic_DNA"/>
</dbReference>
<dbReference type="RefSeq" id="WP_187011841.1">
    <property type="nucleotide sequence ID" value="NZ_JACRWG010000007.1"/>
</dbReference>
<evidence type="ECO:0000313" key="2">
    <source>
        <dbReference type="Proteomes" id="UP000603474"/>
    </source>
</evidence>
<accession>A0ABR7K9A5</accession>
<dbReference type="Proteomes" id="UP000603474">
    <property type="component" value="Unassembled WGS sequence"/>
</dbReference>
<protein>
    <submittedName>
        <fullName evidence="1">Uncharacterized protein</fullName>
    </submittedName>
</protein>
<keyword evidence="2" id="KW-1185">Reference proteome</keyword>
<comment type="caution">
    <text evidence="1">The sequence shown here is derived from an EMBL/GenBank/DDBJ whole genome shotgun (WGS) entry which is preliminary data.</text>
</comment>
<reference evidence="1 2" key="1">
    <citation type="submission" date="2020-08" db="EMBL/GenBank/DDBJ databases">
        <authorList>
            <person name="Liu C."/>
            <person name="Sun Q."/>
        </authorList>
    </citation>
    <scope>NUCLEOTIDE SEQUENCE [LARGE SCALE GENOMIC DNA]</scope>
    <source>
        <strain evidence="1 2">NSJ-22</strain>
    </source>
</reference>
<proteinExistence type="predicted"/>